<reference evidence="7" key="1">
    <citation type="submission" date="2021-01" db="EMBL/GenBank/DDBJ databases">
        <title>Tabrizicola alba sp. nov. a motile alkaliphilic bacterium isolated from a soda lake.</title>
        <authorList>
            <person name="Szuroczki S."/>
            <person name="Abbaszade G."/>
            <person name="Schumann P."/>
            <person name="Toth E."/>
        </authorList>
    </citation>
    <scope>NUCLEOTIDE SEQUENCE</scope>
    <source>
        <strain evidence="7">DMG-N-6</strain>
    </source>
</reference>
<dbReference type="PANTHER" id="PTHR30329:SF21">
    <property type="entry name" value="LIPOPROTEIN YIAD-RELATED"/>
    <property type="match status" value="1"/>
</dbReference>
<feature type="region of interest" description="Disordered" evidence="5">
    <location>
        <begin position="178"/>
        <end position="218"/>
    </location>
</feature>
<dbReference type="InterPro" id="IPR006664">
    <property type="entry name" value="OMP_bac"/>
</dbReference>
<feature type="domain" description="OmpA-like" evidence="6">
    <location>
        <begin position="240"/>
        <end position="358"/>
    </location>
</feature>
<comment type="subcellular location">
    <subcellularLocation>
        <location evidence="1">Cell outer membrane</location>
    </subcellularLocation>
</comment>
<dbReference type="Pfam" id="PF00691">
    <property type="entry name" value="OmpA"/>
    <property type="match status" value="1"/>
</dbReference>
<dbReference type="InterPro" id="IPR036737">
    <property type="entry name" value="OmpA-like_sf"/>
</dbReference>
<dbReference type="CDD" id="cd07185">
    <property type="entry name" value="OmpA_C-like"/>
    <property type="match status" value="1"/>
</dbReference>
<dbReference type="AlphaFoldDB" id="A0A8K0XZC9"/>
<keyword evidence="2 4" id="KW-0472">Membrane</keyword>
<sequence>MRRKRPGQAGTGYRGRNWRQAMACGTVCLVAMGALRPVAASDLSLILPPSTTETRAEMAALSSYALPTGIWQNGILPVEQREGQILRRAYRIEDNTEGTLGLIAPLRDQLRAAGYDIGLECAATACGGFDFRFATEILPEPDMHVDLGDYRFLAATRGRDEAVTVLVSRSVRTGHVQIVQVSPPMAGAASADGQTPDRPPPRPTGASAPPNGSGVATTLSTANRSATALPPGGAAPAEALDDAGRLVLEGLEFASGEARLTGGDDTALKRLADWLRADAGRSVTLVGHTDASGALQGNVILSRRRAEAVRDTLVQQYGISAGRIAAEGVGYLSPRDDNRTEQGRMRNRRVEAIVTSTR</sequence>
<dbReference type="GO" id="GO:0009279">
    <property type="term" value="C:cell outer membrane"/>
    <property type="evidence" value="ECO:0007669"/>
    <property type="project" value="UniProtKB-SubCell"/>
</dbReference>
<evidence type="ECO:0000256" key="5">
    <source>
        <dbReference type="SAM" id="MobiDB-lite"/>
    </source>
</evidence>
<evidence type="ECO:0000313" key="7">
    <source>
        <dbReference type="EMBL" id="MBL4915933.1"/>
    </source>
</evidence>
<keyword evidence="3" id="KW-0998">Cell outer membrane</keyword>
<dbReference type="InterPro" id="IPR006665">
    <property type="entry name" value="OmpA-like"/>
</dbReference>
<evidence type="ECO:0000256" key="3">
    <source>
        <dbReference type="ARBA" id="ARBA00023237"/>
    </source>
</evidence>
<dbReference type="SUPFAM" id="SSF103088">
    <property type="entry name" value="OmpA-like"/>
    <property type="match status" value="1"/>
</dbReference>
<dbReference type="EMBL" id="JAESVN010000001">
    <property type="protein sequence ID" value="MBL4915933.1"/>
    <property type="molecule type" value="Genomic_DNA"/>
</dbReference>
<evidence type="ECO:0000313" key="8">
    <source>
        <dbReference type="Proteomes" id="UP000648908"/>
    </source>
</evidence>
<dbReference type="PROSITE" id="PS51123">
    <property type="entry name" value="OMPA_2"/>
    <property type="match status" value="1"/>
</dbReference>
<evidence type="ECO:0000256" key="2">
    <source>
        <dbReference type="ARBA" id="ARBA00023136"/>
    </source>
</evidence>
<dbReference type="InterPro" id="IPR050330">
    <property type="entry name" value="Bact_OuterMem_StrucFunc"/>
</dbReference>
<keyword evidence="8" id="KW-1185">Reference proteome</keyword>
<dbReference type="RefSeq" id="WP_202686559.1">
    <property type="nucleotide sequence ID" value="NZ_JAESVN010000001.1"/>
</dbReference>
<comment type="caution">
    <text evidence="7">The sequence shown here is derived from an EMBL/GenBank/DDBJ whole genome shotgun (WGS) entry which is preliminary data.</text>
</comment>
<name>A0A8K0XZC9_9RHOB</name>
<proteinExistence type="predicted"/>
<evidence type="ECO:0000256" key="4">
    <source>
        <dbReference type="PROSITE-ProRule" id="PRU00473"/>
    </source>
</evidence>
<dbReference type="PRINTS" id="PR01021">
    <property type="entry name" value="OMPADOMAIN"/>
</dbReference>
<evidence type="ECO:0000259" key="6">
    <source>
        <dbReference type="PROSITE" id="PS51123"/>
    </source>
</evidence>
<organism evidence="7 8">
    <name type="scientific">Szabonella alba</name>
    <dbReference type="NCBI Taxonomy" id="2804194"/>
    <lineage>
        <taxon>Bacteria</taxon>
        <taxon>Pseudomonadati</taxon>
        <taxon>Pseudomonadota</taxon>
        <taxon>Alphaproteobacteria</taxon>
        <taxon>Rhodobacterales</taxon>
        <taxon>Paracoccaceae</taxon>
        <taxon>Szabonella</taxon>
    </lineage>
</organism>
<dbReference type="Gene3D" id="3.30.1330.60">
    <property type="entry name" value="OmpA-like domain"/>
    <property type="match status" value="1"/>
</dbReference>
<gene>
    <name evidence="7" type="ORF">JL811_01760</name>
</gene>
<dbReference type="Proteomes" id="UP000648908">
    <property type="component" value="Unassembled WGS sequence"/>
</dbReference>
<dbReference type="PANTHER" id="PTHR30329">
    <property type="entry name" value="STATOR ELEMENT OF FLAGELLAR MOTOR COMPLEX"/>
    <property type="match status" value="1"/>
</dbReference>
<accession>A0A8K0XZC9</accession>
<protein>
    <submittedName>
        <fullName evidence="7">OmpA family protein</fullName>
    </submittedName>
</protein>
<evidence type="ECO:0000256" key="1">
    <source>
        <dbReference type="ARBA" id="ARBA00004442"/>
    </source>
</evidence>